<accession>A0ABY5HCW2</accession>
<protein>
    <submittedName>
        <fullName evidence="9">Coenzyme F420-0:L-glutamate ligase</fullName>
        <ecNumber evidence="9">6.3.2.31</ecNumber>
    </submittedName>
</protein>
<keyword evidence="4" id="KW-0460">Magnesium</keyword>
<dbReference type="Pfam" id="PF01996">
    <property type="entry name" value="F420_ligase"/>
    <property type="match status" value="1"/>
</dbReference>
<keyword evidence="3" id="KW-0547">Nucleotide-binding</keyword>
<dbReference type="GO" id="GO:0052618">
    <property type="term" value="F:coenzyme F420-0:L-glutamate ligase activity"/>
    <property type="evidence" value="ECO:0007669"/>
    <property type="project" value="UniProtKB-EC"/>
</dbReference>
<keyword evidence="6" id="KW-0342">GTP-binding</keyword>
<dbReference type="PANTHER" id="PTHR47917:SF1">
    <property type="entry name" value="COENZYME F420:L-GLUTAMATE LIGASE"/>
    <property type="match status" value="1"/>
</dbReference>
<evidence type="ECO:0000256" key="1">
    <source>
        <dbReference type="ARBA" id="ARBA00022598"/>
    </source>
</evidence>
<dbReference type="SUPFAM" id="SSF144010">
    <property type="entry name" value="CofE-like"/>
    <property type="match status" value="1"/>
</dbReference>
<evidence type="ECO:0000256" key="7">
    <source>
        <dbReference type="ARBA" id="ARBA00023211"/>
    </source>
</evidence>
<keyword evidence="10" id="KW-1185">Reference proteome</keyword>
<evidence type="ECO:0000256" key="4">
    <source>
        <dbReference type="ARBA" id="ARBA00022842"/>
    </source>
</evidence>
<reference evidence="9" key="1">
    <citation type="submission" date="2021-04" db="EMBL/GenBank/DDBJ databases">
        <title>Oceanospirillales bacteria with DddD are important DMSP degraders in coastal seawater.</title>
        <authorList>
            <person name="Liu J."/>
        </authorList>
    </citation>
    <scope>NUCLEOTIDE SEQUENCE</scope>
    <source>
        <strain evidence="9">D13-1</strain>
    </source>
</reference>
<evidence type="ECO:0000256" key="2">
    <source>
        <dbReference type="ARBA" id="ARBA00022723"/>
    </source>
</evidence>
<dbReference type="Gene3D" id="3.30.1330.100">
    <property type="entry name" value="CofE-like"/>
    <property type="match status" value="1"/>
</dbReference>
<dbReference type="EMBL" id="CP073347">
    <property type="protein sequence ID" value="UTW10185.1"/>
    <property type="molecule type" value="Genomic_DNA"/>
</dbReference>
<dbReference type="InterPro" id="IPR008225">
    <property type="entry name" value="F420-0_g-glutamyl_ligase"/>
</dbReference>
<sequence>MEFVSHHTPEPSSLFGDFGGSTVRQADGARTESISMQVLPGIPDIAPGDDLAALLLESIERAALVLQDGDILVIAHKVVSKAEGRITRLADVQPGARARELGLELNKDPRKVEVILGESSRVVRALKRPGQLEGTLIAEHRLGFICANAAVDESNVGAEETVILLPEDPDRSAREICAVLERASGVRLGVVITDTFGRPWRMGLVNVAVGLARVPSQIDLVGERDAFGRELSVTVPALADELAAASGLLMSKDGKTPAILFRGIDWAPDNSSARDLVRPPQEDLFR</sequence>
<evidence type="ECO:0000259" key="8">
    <source>
        <dbReference type="Pfam" id="PF01996"/>
    </source>
</evidence>
<feature type="domain" description="Coenzyme F420:L-glutamate ligase-like" evidence="8">
    <location>
        <begin position="42"/>
        <end position="263"/>
    </location>
</feature>
<dbReference type="EC" id="6.3.2.31" evidence="9"/>
<dbReference type="InterPro" id="IPR002847">
    <property type="entry name" value="F420-0_gamma-glut_ligase-dom"/>
</dbReference>
<keyword evidence="7" id="KW-0464">Manganese</keyword>
<organism evidence="9 10">
    <name type="scientific">Marinobacterium rhizophilum</name>
    <dbReference type="NCBI Taxonomy" id="420402"/>
    <lineage>
        <taxon>Bacteria</taxon>
        <taxon>Pseudomonadati</taxon>
        <taxon>Pseudomonadota</taxon>
        <taxon>Gammaproteobacteria</taxon>
        <taxon>Oceanospirillales</taxon>
        <taxon>Oceanospirillaceae</taxon>
        <taxon>Marinobacterium</taxon>
    </lineage>
</organism>
<evidence type="ECO:0000313" key="9">
    <source>
        <dbReference type="EMBL" id="UTW10185.1"/>
    </source>
</evidence>
<dbReference type="Proteomes" id="UP001058461">
    <property type="component" value="Chromosome"/>
</dbReference>
<evidence type="ECO:0000256" key="6">
    <source>
        <dbReference type="ARBA" id="ARBA00023134"/>
    </source>
</evidence>
<dbReference type="Gene3D" id="3.90.1660.10">
    <property type="entry name" value="CofE-like domain"/>
    <property type="match status" value="1"/>
</dbReference>
<keyword evidence="5" id="KW-0630">Potassium</keyword>
<keyword evidence="2" id="KW-0479">Metal-binding</keyword>
<gene>
    <name evidence="9" type="primary">cofE</name>
    <name evidence="9" type="ORF">KDW95_12760</name>
</gene>
<proteinExistence type="predicted"/>
<keyword evidence="1 9" id="KW-0436">Ligase</keyword>
<dbReference type="PANTHER" id="PTHR47917">
    <property type="match status" value="1"/>
</dbReference>
<name>A0ABY5HCW2_9GAMM</name>
<evidence type="ECO:0000256" key="5">
    <source>
        <dbReference type="ARBA" id="ARBA00022958"/>
    </source>
</evidence>
<evidence type="ECO:0000256" key="3">
    <source>
        <dbReference type="ARBA" id="ARBA00022741"/>
    </source>
</evidence>
<dbReference type="NCBIfam" id="TIGR01916">
    <property type="entry name" value="F420_cofE"/>
    <property type="match status" value="1"/>
</dbReference>
<evidence type="ECO:0000313" key="10">
    <source>
        <dbReference type="Proteomes" id="UP001058461"/>
    </source>
</evidence>
<dbReference type="RefSeq" id="WP_255852206.1">
    <property type="nucleotide sequence ID" value="NZ_CP073347.1"/>
</dbReference>